<dbReference type="AlphaFoldDB" id="A0A2Z4YSW0"/>
<gene>
    <name evidence="1" type="ORF">DLJ82_7443</name>
</gene>
<dbReference type="EMBL" id="CP030762">
    <property type="protein sequence ID" value="AXA43688.1"/>
    <property type="molecule type" value="Genomic_DNA"/>
</dbReference>
<dbReference type="OrthoDB" id="8371969at2"/>
<sequence>MNKDDPTIEQVKRAADVLRKTSTGLLLTGRIRDGKLELDKDTLQEIEKRFPNADRAFVAMNSPFDPVSQCV</sequence>
<reference evidence="1 2" key="1">
    <citation type="submission" date="2018-07" db="EMBL/GenBank/DDBJ databases">
        <title>Rhizobium leguminosarum strain:ATCC 14479 Genome sequencing and assembly.</title>
        <authorList>
            <person name="Chakraborty R."/>
        </authorList>
    </citation>
    <scope>NUCLEOTIDE SEQUENCE [LARGE SCALE GENOMIC DNA]</scope>
    <source>
        <strain evidence="1 2">ATCC 14479</strain>
        <plasmid evidence="2">Plasmid unnamed2</plasmid>
    </source>
</reference>
<dbReference type="RefSeq" id="WP_063473636.1">
    <property type="nucleotide sequence ID" value="NZ_CP030762.1"/>
</dbReference>
<geneLocation type="plasmid" evidence="1 2">
    <name>unnamed2</name>
</geneLocation>
<protein>
    <submittedName>
        <fullName evidence="1">Uncharacterized protein</fullName>
    </submittedName>
</protein>
<dbReference type="Proteomes" id="UP000251166">
    <property type="component" value="Plasmid unnamed2"/>
</dbReference>
<keyword evidence="1" id="KW-0614">Plasmid</keyword>
<proteinExistence type="predicted"/>
<evidence type="ECO:0000313" key="2">
    <source>
        <dbReference type="Proteomes" id="UP000251166"/>
    </source>
</evidence>
<organism evidence="1 2">
    <name type="scientific">Rhizobium leguminosarum</name>
    <dbReference type="NCBI Taxonomy" id="384"/>
    <lineage>
        <taxon>Bacteria</taxon>
        <taxon>Pseudomonadati</taxon>
        <taxon>Pseudomonadota</taxon>
        <taxon>Alphaproteobacteria</taxon>
        <taxon>Hyphomicrobiales</taxon>
        <taxon>Rhizobiaceae</taxon>
        <taxon>Rhizobium/Agrobacterium group</taxon>
        <taxon>Rhizobium</taxon>
    </lineage>
</organism>
<name>A0A2Z4YSW0_RHILE</name>
<evidence type="ECO:0000313" key="1">
    <source>
        <dbReference type="EMBL" id="AXA43688.1"/>
    </source>
</evidence>
<accession>A0A2Z4YSW0</accession>